<dbReference type="GO" id="GO:0003677">
    <property type="term" value="F:DNA binding"/>
    <property type="evidence" value="ECO:0007669"/>
    <property type="project" value="UniProtKB-KW"/>
</dbReference>
<dbReference type="InterPro" id="IPR002793">
    <property type="entry name" value="Endonuclease_NucS"/>
</dbReference>
<sequence>MKELDVQNALIINSSLIEEGLTFKEREVHLNGKRCDLLFIDKAGKELYVEVKLKVSYHSVGQLIRYDGLVNNPDARFMLVGLDILDGLEEGLVKKGYEFTLLDETEIFKLISQHST</sequence>
<keyword evidence="4" id="KW-1185">Reference proteome</keyword>
<evidence type="ECO:0000256" key="1">
    <source>
        <dbReference type="ARBA" id="ARBA00023125"/>
    </source>
</evidence>
<dbReference type="AlphaFoldDB" id="A0A1S2L9Z0"/>
<reference evidence="3 4" key="1">
    <citation type="submission" date="2016-10" db="EMBL/GenBank/DDBJ databases">
        <title>Draft genome sequences of four alkaliphilic bacteria belonging to the Anaerobacillus genus.</title>
        <authorList>
            <person name="Bassil N.M."/>
            <person name="Lloyd J.R."/>
        </authorList>
    </citation>
    <scope>NUCLEOTIDE SEQUENCE [LARGE SCALE GENOMIC DNA]</scope>
    <source>
        <strain evidence="3 4">DSM 15340</strain>
    </source>
</reference>
<evidence type="ECO:0000259" key="2">
    <source>
        <dbReference type="Pfam" id="PF01939"/>
    </source>
</evidence>
<dbReference type="Gene3D" id="3.40.1350.10">
    <property type="match status" value="1"/>
</dbReference>
<evidence type="ECO:0000313" key="4">
    <source>
        <dbReference type="Proteomes" id="UP000180098"/>
    </source>
</evidence>
<dbReference type="RefSeq" id="WP_071314511.1">
    <property type="nucleotide sequence ID" value="NZ_MLQQ01000045.1"/>
</dbReference>
<dbReference type="OrthoDB" id="2971954at2"/>
<comment type="caution">
    <text evidence="3">The sequence shown here is derived from an EMBL/GenBank/DDBJ whole genome shotgun (WGS) entry which is preliminary data.</text>
</comment>
<feature type="domain" description="Endonuclease NucS C-terminal" evidence="2">
    <location>
        <begin position="3"/>
        <end position="103"/>
    </location>
</feature>
<dbReference type="PANTHER" id="PTHR38814">
    <property type="entry name" value="ENDONUCLEASE NUCS"/>
    <property type="match status" value="1"/>
</dbReference>
<dbReference type="Pfam" id="PF01939">
    <property type="entry name" value="NucS_C"/>
    <property type="match status" value="1"/>
</dbReference>
<evidence type="ECO:0000313" key="3">
    <source>
        <dbReference type="EMBL" id="OIJ09302.1"/>
    </source>
</evidence>
<proteinExistence type="predicted"/>
<keyword evidence="1" id="KW-0238">DNA-binding</keyword>
<dbReference type="PANTHER" id="PTHR38814:SF1">
    <property type="entry name" value="ENDONUCLEASE NUCS"/>
    <property type="match status" value="1"/>
</dbReference>
<name>A0A1S2L9Z0_9BACI</name>
<dbReference type="InterPro" id="IPR048301">
    <property type="entry name" value="NucS_C"/>
</dbReference>
<gene>
    <name evidence="3" type="ORF">BKP35_16660</name>
</gene>
<organism evidence="3 4">
    <name type="scientific">Anaerobacillus arseniciselenatis</name>
    <dbReference type="NCBI Taxonomy" id="85682"/>
    <lineage>
        <taxon>Bacteria</taxon>
        <taxon>Bacillati</taxon>
        <taxon>Bacillota</taxon>
        <taxon>Bacilli</taxon>
        <taxon>Bacillales</taxon>
        <taxon>Bacillaceae</taxon>
        <taxon>Anaerobacillus</taxon>
    </lineage>
</organism>
<protein>
    <recommendedName>
        <fullName evidence="2">Endonuclease NucS C-terminal domain-containing protein</fullName>
    </recommendedName>
</protein>
<dbReference type="EMBL" id="MLQQ01000045">
    <property type="protein sequence ID" value="OIJ09302.1"/>
    <property type="molecule type" value="Genomic_DNA"/>
</dbReference>
<dbReference type="GO" id="GO:0004519">
    <property type="term" value="F:endonuclease activity"/>
    <property type="evidence" value="ECO:0007669"/>
    <property type="project" value="InterPro"/>
</dbReference>
<accession>A0A1S2L9Z0</accession>
<dbReference type="InterPro" id="IPR011856">
    <property type="entry name" value="tRNA_endonuc-like_dom_sf"/>
</dbReference>
<dbReference type="Proteomes" id="UP000180098">
    <property type="component" value="Unassembled WGS sequence"/>
</dbReference>